<feature type="region of interest" description="Disordered" evidence="4">
    <location>
        <begin position="876"/>
        <end position="924"/>
    </location>
</feature>
<feature type="domain" description="VWFC" evidence="6">
    <location>
        <begin position="702"/>
        <end position="766"/>
    </location>
</feature>
<dbReference type="SUPFAM" id="SSF57603">
    <property type="entry name" value="FnI-like domain"/>
    <property type="match status" value="4"/>
</dbReference>
<accession>A0A9P0DQV3</accession>
<evidence type="ECO:0000313" key="8">
    <source>
        <dbReference type="Proteomes" id="UP001153737"/>
    </source>
</evidence>
<feature type="region of interest" description="Disordered" evidence="4">
    <location>
        <begin position="595"/>
        <end position="614"/>
    </location>
</feature>
<protein>
    <recommendedName>
        <fullName evidence="6">VWFC domain-containing protein</fullName>
    </recommendedName>
</protein>
<dbReference type="InterPro" id="IPR052424">
    <property type="entry name" value="Kielin_Chordin-BMP_Reg"/>
</dbReference>
<dbReference type="PROSITE" id="PS01208">
    <property type="entry name" value="VWFC_1"/>
    <property type="match status" value="1"/>
</dbReference>
<dbReference type="GO" id="GO:0005576">
    <property type="term" value="C:extracellular region"/>
    <property type="evidence" value="ECO:0007669"/>
    <property type="project" value="UniProtKB-SubCell"/>
</dbReference>
<gene>
    <name evidence="7" type="ORF">PHAECO_LOCUS4916</name>
</gene>
<dbReference type="SMART" id="SM00214">
    <property type="entry name" value="VWC"/>
    <property type="match status" value="4"/>
</dbReference>
<keyword evidence="3 5" id="KW-0732">Signal</keyword>
<feature type="region of interest" description="Disordered" evidence="4">
    <location>
        <begin position="635"/>
        <end position="655"/>
    </location>
</feature>
<evidence type="ECO:0000256" key="5">
    <source>
        <dbReference type="SAM" id="SignalP"/>
    </source>
</evidence>
<evidence type="ECO:0000256" key="3">
    <source>
        <dbReference type="ARBA" id="ARBA00022729"/>
    </source>
</evidence>
<dbReference type="Gene3D" id="2.10.70.10">
    <property type="entry name" value="Complement Module, domain 1"/>
    <property type="match status" value="1"/>
</dbReference>
<organism evidence="7 8">
    <name type="scientific">Phaedon cochleariae</name>
    <name type="common">Mustard beetle</name>
    <dbReference type="NCBI Taxonomy" id="80249"/>
    <lineage>
        <taxon>Eukaryota</taxon>
        <taxon>Metazoa</taxon>
        <taxon>Ecdysozoa</taxon>
        <taxon>Arthropoda</taxon>
        <taxon>Hexapoda</taxon>
        <taxon>Insecta</taxon>
        <taxon>Pterygota</taxon>
        <taxon>Neoptera</taxon>
        <taxon>Endopterygota</taxon>
        <taxon>Coleoptera</taxon>
        <taxon>Polyphaga</taxon>
        <taxon>Cucujiformia</taxon>
        <taxon>Chrysomeloidea</taxon>
        <taxon>Chrysomelidae</taxon>
        <taxon>Chrysomelinae</taxon>
        <taxon>Chrysomelini</taxon>
        <taxon>Phaedon</taxon>
    </lineage>
</organism>
<feature type="chain" id="PRO_5040400580" description="VWFC domain-containing protein" evidence="5">
    <location>
        <begin position="27"/>
        <end position="971"/>
    </location>
</feature>
<dbReference type="PANTHER" id="PTHR46698:SF3">
    <property type="entry name" value="TENECTIN ISOFORM 1-RELATED"/>
    <property type="match status" value="1"/>
</dbReference>
<proteinExistence type="predicted"/>
<feature type="signal peptide" evidence="5">
    <location>
        <begin position="1"/>
        <end position="26"/>
    </location>
</feature>
<keyword evidence="8" id="KW-1185">Reference proteome</keyword>
<evidence type="ECO:0000256" key="1">
    <source>
        <dbReference type="ARBA" id="ARBA00004613"/>
    </source>
</evidence>
<reference evidence="7" key="1">
    <citation type="submission" date="2022-01" db="EMBL/GenBank/DDBJ databases">
        <authorList>
            <person name="King R."/>
        </authorList>
    </citation>
    <scope>NUCLEOTIDE SEQUENCE</scope>
</reference>
<sequence length="971" mass="106209">MSRGTTDRVIFGTVVMILWMVSAVEADCKYEEEIHGEGTEVPTAEPCLNCTCSRGVLLCYLRVCTKLPNPPPAGCILLHRYHTCCPELICSDISGGNSLEGRSDPEDELDIPVDRTVLDNACVSNGSIYGPGSAMDSSSNCEYCYCLGGKEICIKPKCLNPIDGCTPNFDPSYCCPIHYNCSNSSILPPTTMSTTTEVSQQEKGGCLVDGIYQKEGGKVLGVGHSACDNCYCLKGLVRCEPLSCAPPLLGCSPVIKPGECCAASYNCSGTIEIQAEPFYGHQPVISKVYSKLHKQAHLKLPAYAEAIVTVSPQYVSSETAHSRQRSPGTFGTTRQFSGINFDSGTTKPYYQDDEKHSRTSTMVPLVTKNIQSATTNYQFQNAVYRRIQSTTKKPKLPVGNLSLRANYKVGYEATHSGESMPDNLFSLFESFLNDKAQDNATTTMLATTLTDNTSEAVTMVSIPEDISTIVPTSVSQESTETNNPTTTEQILSTIKDISPNVITVRTVLKSTDCSQNKQVDSFIKDNSTDFTTPIAVDAYDVNDLIEITGYNDITSTEVNSSETTTEDDDAETLIASATLRNIPELNSQIAAILNTSKQKSSSDEEDIDYGESSLPPSLPNLRIIYFYPEDAVDSKKGTTKENAGFAQDRRQDGNTNFIYNNHFSPPEKTEGGFIPREPPILENYYENAVTPISIDQEAKPNANCVSYDGNLILHGQSVQSDSPCVTCTCFYGNIACQKPSCPIPRSGCRQSTVQDLTLCCPRYICDDEAPTVVLDHIERIQHTQEAVTVAEKLATPDPFRDVIRTEPAPNLQSLIIDMAPHIYRKTTQQYPTTIHSNNPDNTTPQVADEALSFDKVFQFIFPEENRENAIPTTTNFQTMNAGKTDDRTMITSPQPPIESSTNYEEHSRFSEDANHSNGVDSSTGPSLPINLAGCNIYGRMYRVGKLISELSGPCLECKCTDVGVQCKALKC</sequence>
<feature type="compositionally biased region" description="Polar residues" evidence="4">
    <location>
        <begin position="915"/>
        <end position="924"/>
    </location>
</feature>
<dbReference type="InterPro" id="IPR001007">
    <property type="entry name" value="VWF_dom"/>
</dbReference>
<keyword evidence="2" id="KW-0964">Secreted</keyword>
<feature type="compositionally biased region" description="Basic and acidic residues" evidence="4">
    <location>
        <begin position="903"/>
        <end position="914"/>
    </location>
</feature>
<feature type="compositionally biased region" description="Polar residues" evidence="4">
    <location>
        <begin position="889"/>
        <end position="902"/>
    </location>
</feature>
<reference evidence="7" key="2">
    <citation type="submission" date="2022-10" db="EMBL/GenBank/DDBJ databases">
        <authorList>
            <consortium name="ENA_rothamsted_submissions"/>
            <consortium name="culmorum"/>
            <person name="King R."/>
        </authorList>
    </citation>
    <scope>NUCLEOTIDE SEQUENCE</scope>
</reference>
<dbReference type="AlphaFoldDB" id="A0A9P0DQV3"/>
<dbReference type="EMBL" id="OU896721">
    <property type="protein sequence ID" value="CAH1154288.1"/>
    <property type="molecule type" value="Genomic_DNA"/>
</dbReference>
<dbReference type="PROSITE" id="PS50184">
    <property type="entry name" value="VWFC_2"/>
    <property type="match status" value="1"/>
</dbReference>
<dbReference type="Proteomes" id="UP001153737">
    <property type="component" value="Chromosome 15"/>
</dbReference>
<evidence type="ECO:0000256" key="2">
    <source>
        <dbReference type="ARBA" id="ARBA00022525"/>
    </source>
</evidence>
<dbReference type="PANTHER" id="PTHR46698">
    <property type="entry name" value="CROSSVEINLESS 2"/>
    <property type="match status" value="1"/>
</dbReference>
<comment type="subcellular location">
    <subcellularLocation>
        <location evidence="1">Secreted</location>
    </subcellularLocation>
</comment>
<evidence type="ECO:0000313" key="7">
    <source>
        <dbReference type="EMBL" id="CAH1154288.1"/>
    </source>
</evidence>
<evidence type="ECO:0000256" key="4">
    <source>
        <dbReference type="SAM" id="MobiDB-lite"/>
    </source>
</evidence>
<name>A0A9P0DQV3_PHACE</name>
<evidence type="ECO:0000259" key="6">
    <source>
        <dbReference type="PROSITE" id="PS50184"/>
    </source>
</evidence>
<dbReference type="OrthoDB" id="364779at2759"/>